<evidence type="ECO:0000259" key="3">
    <source>
        <dbReference type="Pfam" id="PF00144"/>
    </source>
</evidence>
<proteinExistence type="inferred from homology"/>
<dbReference type="EMBL" id="MU001516">
    <property type="protein sequence ID" value="KAF2437480.1"/>
    <property type="molecule type" value="Genomic_DNA"/>
</dbReference>
<comment type="similarity">
    <text evidence="1">Belongs to the class-A beta-lactamase family.</text>
</comment>
<keyword evidence="2" id="KW-0378">Hydrolase</keyword>
<accession>A0A9P4U4X1</accession>
<dbReference type="InterPro" id="IPR001466">
    <property type="entry name" value="Beta-lactam-related"/>
</dbReference>
<dbReference type="PANTHER" id="PTHR43283">
    <property type="entry name" value="BETA-LACTAMASE-RELATED"/>
    <property type="match status" value="1"/>
</dbReference>
<evidence type="ECO:0000256" key="2">
    <source>
        <dbReference type="ARBA" id="ARBA00022801"/>
    </source>
</evidence>
<keyword evidence="5" id="KW-1185">Reference proteome</keyword>
<name>A0A9P4U4X1_9PLEO</name>
<dbReference type="OrthoDB" id="428260at2759"/>
<protein>
    <submittedName>
        <fullName evidence="4">Beta-lactamase/transpeptidase-like protein</fullName>
    </submittedName>
</protein>
<dbReference type="Gene3D" id="3.40.710.10">
    <property type="entry name" value="DD-peptidase/beta-lactamase superfamily"/>
    <property type="match status" value="1"/>
</dbReference>
<evidence type="ECO:0000313" key="4">
    <source>
        <dbReference type="EMBL" id="KAF2437480.1"/>
    </source>
</evidence>
<comment type="caution">
    <text evidence="4">The sequence shown here is derived from an EMBL/GenBank/DDBJ whole genome shotgun (WGS) entry which is preliminary data.</text>
</comment>
<organism evidence="4 5">
    <name type="scientific">Karstenula rhodostoma CBS 690.94</name>
    <dbReference type="NCBI Taxonomy" id="1392251"/>
    <lineage>
        <taxon>Eukaryota</taxon>
        <taxon>Fungi</taxon>
        <taxon>Dikarya</taxon>
        <taxon>Ascomycota</taxon>
        <taxon>Pezizomycotina</taxon>
        <taxon>Dothideomycetes</taxon>
        <taxon>Pleosporomycetidae</taxon>
        <taxon>Pleosporales</taxon>
        <taxon>Massarineae</taxon>
        <taxon>Didymosphaeriaceae</taxon>
        <taxon>Karstenula</taxon>
    </lineage>
</organism>
<evidence type="ECO:0000313" key="5">
    <source>
        <dbReference type="Proteomes" id="UP000799764"/>
    </source>
</evidence>
<dbReference type="Proteomes" id="UP000799764">
    <property type="component" value="Unassembled WGS sequence"/>
</dbReference>
<evidence type="ECO:0000256" key="1">
    <source>
        <dbReference type="ARBA" id="ARBA00009009"/>
    </source>
</evidence>
<dbReference type="SUPFAM" id="SSF56601">
    <property type="entry name" value="beta-lactamase/transpeptidase-like"/>
    <property type="match status" value="1"/>
</dbReference>
<dbReference type="PANTHER" id="PTHR43283:SF17">
    <property type="entry name" value="(LOVD), PUTATIVE (AFU_ORTHOLOGUE AFUA_5G00920)-RELATED"/>
    <property type="match status" value="1"/>
</dbReference>
<sequence length="420" mass="46636">MALFSDTKVSQQRDELLAGPAISFEEAYSEALKKKVLPGYAVIAGDRNGNSLYSKADGIASLKEGSQPPFQLDTICWLASMTKLFTAVACMQAVEAGIVDLDEPVSKILPEVGNYGILTHFDDEKNEGVYVQHKTPVTLRHLLSHTSGYEYDWFSPLLAKWRASRGELPWTGPTVEDKSTLPLLFEPGTSFLYSGGFDWAGKLIERVTGNTLEQFMVERIFEPLGIKDITFYPDKRPDMSNRLAAVSTLSETGEGPAVDAATFDPLFGGKDCLGGGGAYGSAGDYFKFLHAVLRRDSRLLKPESYDELFKPQLDEQCKKAFNDYLRSSPAHAQYLGMSLPGEIEKTWSFAGMICEQGQEGRMEDGTYIWGGVPSMYWYLDFKAGLCGVAFCQILPPMFPGVLHLHEQFQKAMYEKHAKIQ</sequence>
<dbReference type="InterPro" id="IPR012338">
    <property type="entry name" value="Beta-lactam/transpept-like"/>
</dbReference>
<reference evidence="4" key="1">
    <citation type="journal article" date="2020" name="Stud. Mycol.">
        <title>101 Dothideomycetes genomes: a test case for predicting lifestyles and emergence of pathogens.</title>
        <authorList>
            <person name="Haridas S."/>
            <person name="Albert R."/>
            <person name="Binder M."/>
            <person name="Bloem J."/>
            <person name="Labutti K."/>
            <person name="Salamov A."/>
            <person name="Andreopoulos B."/>
            <person name="Baker S."/>
            <person name="Barry K."/>
            <person name="Bills G."/>
            <person name="Bluhm B."/>
            <person name="Cannon C."/>
            <person name="Castanera R."/>
            <person name="Culley D."/>
            <person name="Daum C."/>
            <person name="Ezra D."/>
            <person name="Gonzalez J."/>
            <person name="Henrissat B."/>
            <person name="Kuo A."/>
            <person name="Liang C."/>
            <person name="Lipzen A."/>
            <person name="Lutzoni F."/>
            <person name="Magnuson J."/>
            <person name="Mondo S."/>
            <person name="Nolan M."/>
            <person name="Ohm R."/>
            <person name="Pangilinan J."/>
            <person name="Park H.-J."/>
            <person name="Ramirez L."/>
            <person name="Alfaro M."/>
            <person name="Sun H."/>
            <person name="Tritt A."/>
            <person name="Yoshinaga Y."/>
            <person name="Zwiers L.-H."/>
            <person name="Turgeon B."/>
            <person name="Goodwin S."/>
            <person name="Spatafora J."/>
            <person name="Crous P."/>
            <person name="Grigoriev I."/>
        </authorList>
    </citation>
    <scope>NUCLEOTIDE SEQUENCE</scope>
    <source>
        <strain evidence="4">CBS 690.94</strain>
    </source>
</reference>
<dbReference type="AlphaFoldDB" id="A0A9P4U4X1"/>
<dbReference type="InterPro" id="IPR050789">
    <property type="entry name" value="Diverse_Enzym_Activities"/>
</dbReference>
<dbReference type="GO" id="GO:0016787">
    <property type="term" value="F:hydrolase activity"/>
    <property type="evidence" value="ECO:0007669"/>
    <property type="project" value="UniProtKB-KW"/>
</dbReference>
<gene>
    <name evidence="4" type="ORF">P171DRAFT_478127</name>
</gene>
<feature type="domain" description="Beta-lactamase-related" evidence="3">
    <location>
        <begin position="26"/>
        <end position="400"/>
    </location>
</feature>
<dbReference type="Pfam" id="PF00144">
    <property type="entry name" value="Beta-lactamase"/>
    <property type="match status" value="1"/>
</dbReference>